<evidence type="ECO:0000313" key="2">
    <source>
        <dbReference type="EMBL" id="GAA1110766.1"/>
    </source>
</evidence>
<gene>
    <name evidence="2" type="ORF">GCM10009663_60230</name>
</gene>
<dbReference type="RefSeq" id="WP_344626851.1">
    <property type="nucleotide sequence ID" value="NZ_BAAALD010000080.1"/>
</dbReference>
<comment type="caution">
    <text evidence="2">The sequence shown here is derived from an EMBL/GenBank/DDBJ whole genome shotgun (WGS) entry which is preliminary data.</text>
</comment>
<protein>
    <recommendedName>
        <fullName evidence="4">XRE family transcriptional regulator</fullName>
    </recommendedName>
</protein>
<organism evidence="2 3">
    <name type="scientific">Kitasatospora arboriphila</name>
    <dbReference type="NCBI Taxonomy" id="258052"/>
    <lineage>
        <taxon>Bacteria</taxon>
        <taxon>Bacillati</taxon>
        <taxon>Actinomycetota</taxon>
        <taxon>Actinomycetes</taxon>
        <taxon>Kitasatosporales</taxon>
        <taxon>Streptomycetaceae</taxon>
        <taxon>Kitasatospora</taxon>
    </lineage>
</organism>
<dbReference type="Proteomes" id="UP001499987">
    <property type="component" value="Unassembled WGS sequence"/>
</dbReference>
<evidence type="ECO:0000313" key="3">
    <source>
        <dbReference type="Proteomes" id="UP001499987"/>
    </source>
</evidence>
<accession>A0ABN1U1Q1</accession>
<feature type="region of interest" description="Disordered" evidence="1">
    <location>
        <begin position="58"/>
        <end position="80"/>
    </location>
</feature>
<evidence type="ECO:0008006" key="4">
    <source>
        <dbReference type="Google" id="ProtNLM"/>
    </source>
</evidence>
<sequence>MKTPTRATGLHHTSAPALPPTGDVPPQRRPARTSVRHGQASCADYGCPLPACREAARRARRRRNQDRAAGLPSRVDPKPAAGHAAVLRRRGMAAQDIADASGISVTMIRRLLRPADLLPVPIARTTAEAVLGVALPTRHQSVRSPGRGLIGAAPAAAVLRELALAGWPATYLAAHLHTSTQTIAAVRDGERRRLSIPLDQRIHHLHSRLATTTPHTEGIRAADATRTRAWMLRRHPAGPNISNDGGRAPGLWPEPGIRRQ</sequence>
<proteinExistence type="predicted"/>
<feature type="region of interest" description="Disordered" evidence="1">
    <location>
        <begin position="236"/>
        <end position="260"/>
    </location>
</feature>
<name>A0ABN1U1Q1_9ACTN</name>
<keyword evidence="3" id="KW-1185">Reference proteome</keyword>
<dbReference type="EMBL" id="BAAALD010000080">
    <property type="protein sequence ID" value="GAA1110766.1"/>
    <property type="molecule type" value="Genomic_DNA"/>
</dbReference>
<evidence type="ECO:0000256" key="1">
    <source>
        <dbReference type="SAM" id="MobiDB-lite"/>
    </source>
</evidence>
<reference evidence="2 3" key="1">
    <citation type="journal article" date="2019" name="Int. J. Syst. Evol. Microbiol.">
        <title>The Global Catalogue of Microorganisms (GCM) 10K type strain sequencing project: providing services to taxonomists for standard genome sequencing and annotation.</title>
        <authorList>
            <consortium name="The Broad Institute Genomics Platform"/>
            <consortium name="The Broad Institute Genome Sequencing Center for Infectious Disease"/>
            <person name="Wu L."/>
            <person name="Ma J."/>
        </authorList>
    </citation>
    <scope>NUCLEOTIDE SEQUENCE [LARGE SCALE GENOMIC DNA]</scope>
    <source>
        <strain evidence="2 3">JCM 13002</strain>
    </source>
</reference>
<feature type="region of interest" description="Disordered" evidence="1">
    <location>
        <begin position="1"/>
        <end position="34"/>
    </location>
</feature>